<gene>
    <name evidence="1" type="ORF">C3731_03380</name>
</gene>
<evidence type="ECO:0000313" key="1">
    <source>
        <dbReference type="EMBL" id="PQA75051.1"/>
    </source>
</evidence>
<name>A0A2S7J477_9HYPH</name>
<accession>A0A2S7J477</accession>
<reference evidence="1 2" key="1">
    <citation type="submission" date="2018-02" db="EMBL/GenBank/DDBJ databases">
        <title>Draft genome sequence of Ochrobactrum oryzae found in Brazil.</title>
        <authorList>
            <person name="Cerdeira L."/>
            <person name="Andrade F."/>
            <person name="Zacariotto T."/>
            <person name="Barbosa B."/>
            <person name="Santos S."/>
            <person name="Cassetari V."/>
            <person name="Lincopan N."/>
        </authorList>
    </citation>
    <scope>NUCLEOTIDE SEQUENCE [LARGE SCALE GENOMIC DNA]</scope>
    <source>
        <strain evidence="1 2">OA447</strain>
    </source>
</reference>
<dbReference type="AlphaFoldDB" id="A0A2S7J477"/>
<dbReference type="Proteomes" id="UP000238493">
    <property type="component" value="Unassembled WGS sequence"/>
</dbReference>
<dbReference type="RefSeq" id="WP_104754307.1">
    <property type="nucleotide sequence ID" value="NZ_JBHEEO010000012.1"/>
</dbReference>
<organism evidence="1 2">
    <name type="scientific">Brucella oryzae</name>
    <dbReference type="NCBI Taxonomy" id="335286"/>
    <lineage>
        <taxon>Bacteria</taxon>
        <taxon>Pseudomonadati</taxon>
        <taxon>Pseudomonadota</taxon>
        <taxon>Alphaproteobacteria</taxon>
        <taxon>Hyphomicrobiales</taxon>
        <taxon>Brucellaceae</taxon>
        <taxon>Brucella/Ochrobactrum group</taxon>
        <taxon>Brucella</taxon>
    </lineage>
</organism>
<sequence length="276" mass="30059">MSIINESNAEFCNALNKYHYVYNLAVGASLPACVVKYDAGGIKDKYQEFIGNYSGYIEAENALNAVNSLLWGSDQSFGPTHSLQIDYSIFLYNVYLVNNPGAIPSSIMPGVGVAPGGTARFALYNLGTRFDAIMSPIETAVSSFNKATSMIQQSRFPLSSLLTSISSLISSSQVAPYDVACIESYHAKLVDLNKNILFLRNYETTMNNIKQIIKSDIDSAKPVYDNINRYFSATDYSDAYSEAISLGGILKVMQQHIDVMKSCGAITGTSPFGAEN</sequence>
<proteinExistence type="predicted"/>
<evidence type="ECO:0000313" key="2">
    <source>
        <dbReference type="Proteomes" id="UP000238493"/>
    </source>
</evidence>
<protein>
    <submittedName>
        <fullName evidence="1">Uncharacterized protein</fullName>
    </submittedName>
</protein>
<dbReference type="EMBL" id="PTRC01000007">
    <property type="protein sequence ID" value="PQA75051.1"/>
    <property type="molecule type" value="Genomic_DNA"/>
</dbReference>
<comment type="caution">
    <text evidence="1">The sequence shown here is derived from an EMBL/GenBank/DDBJ whole genome shotgun (WGS) entry which is preliminary data.</text>
</comment>
<keyword evidence="2" id="KW-1185">Reference proteome</keyword>